<accession>A0ABD5NM69</accession>
<dbReference type="Pfam" id="PF02661">
    <property type="entry name" value="Fic"/>
    <property type="match status" value="1"/>
</dbReference>
<name>A0ABD5NM69_9EURY</name>
<dbReference type="GeneID" id="73903148"/>
<dbReference type="EMBL" id="JBHSAQ010000002">
    <property type="protein sequence ID" value="MFC3957773.1"/>
    <property type="molecule type" value="Genomic_DNA"/>
</dbReference>
<protein>
    <submittedName>
        <fullName evidence="3">Fic family protein</fullName>
    </submittedName>
</protein>
<dbReference type="InterPro" id="IPR026287">
    <property type="entry name" value="SoFic-like"/>
</dbReference>
<evidence type="ECO:0000313" key="4">
    <source>
        <dbReference type="Proteomes" id="UP001595846"/>
    </source>
</evidence>
<dbReference type="SUPFAM" id="SSF140931">
    <property type="entry name" value="Fic-like"/>
    <property type="match status" value="1"/>
</dbReference>
<organism evidence="3 4">
    <name type="scientific">Halovivax cerinus</name>
    <dbReference type="NCBI Taxonomy" id="1487865"/>
    <lineage>
        <taxon>Archaea</taxon>
        <taxon>Methanobacteriati</taxon>
        <taxon>Methanobacteriota</taxon>
        <taxon>Stenosarchaea group</taxon>
        <taxon>Halobacteria</taxon>
        <taxon>Halobacteriales</taxon>
        <taxon>Natrialbaceae</taxon>
        <taxon>Halovivax</taxon>
    </lineage>
</organism>
<dbReference type="InterPro" id="IPR040198">
    <property type="entry name" value="Fido_containing"/>
</dbReference>
<dbReference type="InterPro" id="IPR025758">
    <property type="entry name" value="Fic/DOC_N"/>
</dbReference>
<feature type="region of interest" description="Disordered" evidence="1">
    <location>
        <begin position="1"/>
        <end position="21"/>
    </location>
</feature>
<dbReference type="PROSITE" id="PS51459">
    <property type="entry name" value="FIDO"/>
    <property type="match status" value="1"/>
</dbReference>
<reference evidence="3 4" key="1">
    <citation type="journal article" date="2019" name="Int. J. Syst. Evol. Microbiol.">
        <title>The Global Catalogue of Microorganisms (GCM) 10K type strain sequencing project: providing services to taxonomists for standard genome sequencing and annotation.</title>
        <authorList>
            <consortium name="The Broad Institute Genomics Platform"/>
            <consortium name="The Broad Institute Genome Sequencing Center for Infectious Disease"/>
            <person name="Wu L."/>
            <person name="Ma J."/>
        </authorList>
    </citation>
    <scope>NUCLEOTIDE SEQUENCE [LARGE SCALE GENOMIC DNA]</scope>
    <source>
        <strain evidence="3 4">IBRC-M 10256</strain>
    </source>
</reference>
<feature type="domain" description="Fido" evidence="2">
    <location>
        <begin position="131"/>
        <end position="281"/>
    </location>
</feature>
<keyword evidence="4" id="KW-1185">Reference proteome</keyword>
<comment type="caution">
    <text evidence="3">The sequence shown here is derived from an EMBL/GenBank/DDBJ whole genome shotgun (WGS) entry which is preliminary data.</text>
</comment>
<dbReference type="Gene3D" id="1.10.3290.10">
    <property type="entry name" value="Fido-like domain"/>
    <property type="match status" value="1"/>
</dbReference>
<evidence type="ECO:0000259" key="2">
    <source>
        <dbReference type="PROSITE" id="PS51459"/>
    </source>
</evidence>
<dbReference type="PIRSF" id="PIRSF038925">
    <property type="entry name" value="AMP-prot_trans"/>
    <property type="match status" value="1"/>
</dbReference>
<dbReference type="InterPro" id="IPR036597">
    <property type="entry name" value="Fido-like_dom_sf"/>
</dbReference>
<gene>
    <name evidence="3" type="ORF">ACFOUR_05220</name>
</gene>
<proteinExistence type="predicted"/>
<dbReference type="InterPro" id="IPR003812">
    <property type="entry name" value="Fido"/>
</dbReference>
<dbReference type="PANTHER" id="PTHR13504">
    <property type="entry name" value="FIDO DOMAIN-CONTAINING PROTEIN DDB_G0283145"/>
    <property type="match status" value="1"/>
</dbReference>
<sequence length="380" mass="41750">MDPADFAEGPGQIDDYDGLPCHRPASLPPDLEVTEDVLAVYGDAQYALGRLATLERHLENPTLLIAPFVHREAAMSSQVEGTNVTISDIYAHEVGASPKRAAAELADVREAYNYVDAVTHGFARLNAGESIDVDLIRTLHEKLLGGVRGEEDRPGELRDVPVYIGARGDGPDGASFVPASPDYVPLLLEQCLSYLRRGEFPPLVDTALVHYQFEAIHPFRDGNGRLGRLLIMLQLYDAGLLPGPYLYLSAYFKRHGVAYREKLLEVSTDSAYEEWVVFVLDAIAEQAIDAYDCGVALTDLRETYRATFPSFPTARELVDYVFEQPYLTGPRAVEATGRSKPSVYDAIEALEAEGIVVETTGQERNKVYEAPEVLAVLDSG</sequence>
<dbReference type="AlphaFoldDB" id="A0ABD5NM69"/>
<dbReference type="Proteomes" id="UP001595846">
    <property type="component" value="Unassembled WGS sequence"/>
</dbReference>
<dbReference type="Pfam" id="PF13784">
    <property type="entry name" value="Fic_N"/>
    <property type="match status" value="1"/>
</dbReference>
<dbReference type="PANTHER" id="PTHR13504:SF38">
    <property type="entry name" value="FIDO DOMAIN-CONTAINING PROTEIN"/>
    <property type="match status" value="1"/>
</dbReference>
<evidence type="ECO:0000256" key="1">
    <source>
        <dbReference type="SAM" id="MobiDB-lite"/>
    </source>
</evidence>
<evidence type="ECO:0000313" key="3">
    <source>
        <dbReference type="EMBL" id="MFC3957773.1"/>
    </source>
</evidence>
<dbReference type="RefSeq" id="WP_256530464.1">
    <property type="nucleotide sequence ID" value="NZ_CP101824.1"/>
</dbReference>